<organism evidence="3 4">
    <name type="scientific">Chlamydomonas reinhardtii</name>
    <name type="common">Chlamydomonas smithii</name>
    <dbReference type="NCBI Taxonomy" id="3055"/>
    <lineage>
        <taxon>Eukaryota</taxon>
        <taxon>Viridiplantae</taxon>
        <taxon>Chlorophyta</taxon>
        <taxon>core chlorophytes</taxon>
        <taxon>Chlorophyceae</taxon>
        <taxon>CS clade</taxon>
        <taxon>Chlamydomonadales</taxon>
        <taxon>Chlamydomonadaceae</taxon>
        <taxon>Chlamydomonas</taxon>
    </lineage>
</organism>
<dbReference type="InParanoid" id="A0A2K3DMU5"/>
<name>A0A2K3DMU5_CHLRE</name>
<accession>A0A2K3DMU5</accession>
<dbReference type="EMBL" id="CM008967">
    <property type="protein sequence ID" value="PNW81866.1"/>
    <property type="molecule type" value="Genomic_DNA"/>
</dbReference>
<dbReference type="AlphaFoldDB" id="A0A2K3DMU5"/>
<dbReference type="OrthoDB" id="531744at2759"/>
<dbReference type="Proteomes" id="UP000006906">
    <property type="component" value="Chromosome 6"/>
</dbReference>
<proteinExistence type="predicted"/>
<gene>
    <name evidence="3" type="ORF">CHLRE_06g263700v5</name>
</gene>
<evidence type="ECO:0000313" key="4">
    <source>
        <dbReference type="Proteomes" id="UP000006906"/>
    </source>
</evidence>
<feature type="chain" id="PRO_5014436534" description="Pherophorin domain-containing protein" evidence="2">
    <location>
        <begin position="22"/>
        <end position="225"/>
    </location>
</feature>
<dbReference type="Gramene" id="PNW81866">
    <property type="protein sequence ID" value="PNW81866"/>
    <property type="gene ID" value="CHLRE_06g263700v5"/>
</dbReference>
<keyword evidence="4" id="KW-1185">Reference proteome</keyword>
<evidence type="ECO:0000256" key="1">
    <source>
        <dbReference type="SAM" id="MobiDB-lite"/>
    </source>
</evidence>
<feature type="compositionally biased region" description="Pro residues" evidence="1">
    <location>
        <begin position="27"/>
        <end position="38"/>
    </location>
</feature>
<sequence>MIKQHFVLTLLVICAAGGAWAQRGRRPPPSPVPAPVPSPSTGQEQVVWALAARGPFDLNGTDTSPGAVRRLLGAPKKAQTIRKKCKPDGGDLSWIPTSEVPRYVDVRFEIDPSILVSDAKELQILVLNRGALKPVFSSIEIMVKAGTSPATPLLLHTGSANETLKCPGINSFPLTAALKAQQLPGGYGPARDAVVLGVRINITATAVAKRGLLPSIGAVGLHVKK</sequence>
<evidence type="ECO:0000256" key="2">
    <source>
        <dbReference type="SAM" id="SignalP"/>
    </source>
</evidence>
<reference evidence="3 4" key="1">
    <citation type="journal article" date="2007" name="Science">
        <title>The Chlamydomonas genome reveals the evolution of key animal and plant functions.</title>
        <authorList>
            <person name="Merchant S.S."/>
            <person name="Prochnik S.E."/>
            <person name="Vallon O."/>
            <person name="Harris E.H."/>
            <person name="Karpowicz S.J."/>
            <person name="Witman G.B."/>
            <person name="Terry A."/>
            <person name="Salamov A."/>
            <person name="Fritz-Laylin L.K."/>
            <person name="Marechal-Drouard L."/>
            <person name="Marshall W.F."/>
            <person name="Qu L.H."/>
            <person name="Nelson D.R."/>
            <person name="Sanderfoot A.A."/>
            <person name="Spalding M.H."/>
            <person name="Kapitonov V.V."/>
            <person name="Ren Q."/>
            <person name="Ferris P."/>
            <person name="Lindquist E."/>
            <person name="Shapiro H."/>
            <person name="Lucas S.M."/>
            <person name="Grimwood J."/>
            <person name="Schmutz J."/>
            <person name="Cardol P."/>
            <person name="Cerutti H."/>
            <person name="Chanfreau G."/>
            <person name="Chen C.L."/>
            <person name="Cognat V."/>
            <person name="Croft M.T."/>
            <person name="Dent R."/>
            <person name="Dutcher S."/>
            <person name="Fernandez E."/>
            <person name="Fukuzawa H."/>
            <person name="Gonzalez-Ballester D."/>
            <person name="Gonzalez-Halphen D."/>
            <person name="Hallmann A."/>
            <person name="Hanikenne M."/>
            <person name="Hippler M."/>
            <person name="Inwood W."/>
            <person name="Jabbari K."/>
            <person name="Kalanon M."/>
            <person name="Kuras R."/>
            <person name="Lefebvre P.A."/>
            <person name="Lemaire S.D."/>
            <person name="Lobanov A.V."/>
            <person name="Lohr M."/>
            <person name="Manuell A."/>
            <person name="Meier I."/>
            <person name="Mets L."/>
            <person name="Mittag M."/>
            <person name="Mittelmeier T."/>
            <person name="Moroney J.V."/>
            <person name="Moseley J."/>
            <person name="Napoli C."/>
            <person name="Nedelcu A.M."/>
            <person name="Niyogi K."/>
            <person name="Novoselov S.V."/>
            <person name="Paulsen I.T."/>
            <person name="Pazour G."/>
            <person name="Purton S."/>
            <person name="Ral J.P."/>
            <person name="Riano-Pachon D.M."/>
            <person name="Riekhof W."/>
            <person name="Rymarquis L."/>
            <person name="Schroda M."/>
            <person name="Stern D."/>
            <person name="Umen J."/>
            <person name="Willows R."/>
            <person name="Wilson N."/>
            <person name="Zimmer S.L."/>
            <person name="Allmer J."/>
            <person name="Balk J."/>
            <person name="Bisova K."/>
            <person name="Chen C.J."/>
            <person name="Elias M."/>
            <person name="Gendler K."/>
            <person name="Hauser C."/>
            <person name="Lamb M.R."/>
            <person name="Ledford H."/>
            <person name="Long J.C."/>
            <person name="Minagawa J."/>
            <person name="Page M.D."/>
            <person name="Pan J."/>
            <person name="Pootakham W."/>
            <person name="Roje S."/>
            <person name="Rose A."/>
            <person name="Stahlberg E."/>
            <person name="Terauchi A.M."/>
            <person name="Yang P."/>
            <person name="Ball S."/>
            <person name="Bowler C."/>
            <person name="Dieckmann C.L."/>
            <person name="Gladyshev V.N."/>
            <person name="Green P."/>
            <person name="Jorgensen R."/>
            <person name="Mayfield S."/>
            <person name="Mueller-Roeber B."/>
            <person name="Rajamani S."/>
            <person name="Sayre R.T."/>
            <person name="Brokstein P."/>
            <person name="Dubchak I."/>
            <person name="Goodstein D."/>
            <person name="Hornick L."/>
            <person name="Huang Y.W."/>
            <person name="Jhaveri J."/>
            <person name="Luo Y."/>
            <person name="Martinez D."/>
            <person name="Ngau W.C."/>
            <person name="Otillar B."/>
            <person name="Poliakov A."/>
            <person name="Porter A."/>
            <person name="Szajkowski L."/>
            <person name="Werner G."/>
            <person name="Zhou K."/>
            <person name="Grigoriev I.V."/>
            <person name="Rokhsar D.S."/>
            <person name="Grossman A.R."/>
        </authorList>
    </citation>
    <scope>NUCLEOTIDE SEQUENCE [LARGE SCALE GENOMIC DNA]</scope>
    <source>
        <strain evidence="4">CC-503</strain>
    </source>
</reference>
<dbReference type="KEGG" id="cre:CHLRE_06g263700v5"/>
<evidence type="ECO:0000313" key="3">
    <source>
        <dbReference type="EMBL" id="PNW81866.1"/>
    </source>
</evidence>
<dbReference type="GeneID" id="66053623"/>
<keyword evidence="2" id="KW-0732">Signal</keyword>
<protein>
    <recommendedName>
        <fullName evidence="5">Pherophorin domain-containing protein</fullName>
    </recommendedName>
</protein>
<evidence type="ECO:0008006" key="5">
    <source>
        <dbReference type="Google" id="ProtNLM"/>
    </source>
</evidence>
<feature type="region of interest" description="Disordered" evidence="1">
    <location>
        <begin position="21"/>
        <end position="41"/>
    </location>
</feature>
<dbReference type="RefSeq" id="XP_042923540.1">
    <property type="nucleotide sequence ID" value="XM_043062834.1"/>
</dbReference>
<feature type="signal peptide" evidence="2">
    <location>
        <begin position="1"/>
        <end position="21"/>
    </location>
</feature>